<dbReference type="InterPro" id="IPR020846">
    <property type="entry name" value="MFS_dom"/>
</dbReference>
<feature type="transmembrane region" description="Helical" evidence="4">
    <location>
        <begin position="268"/>
        <end position="292"/>
    </location>
</feature>
<keyword evidence="3 4" id="KW-0472">Membrane</keyword>
<feature type="transmembrane region" description="Helical" evidence="4">
    <location>
        <begin position="50"/>
        <end position="69"/>
    </location>
</feature>
<dbReference type="InterPro" id="IPR011701">
    <property type="entry name" value="MFS"/>
</dbReference>
<keyword evidence="1 4" id="KW-0812">Transmembrane</keyword>
<dbReference type="InterPro" id="IPR036259">
    <property type="entry name" value="MFS_trans_sf"/>
</dbReference>
<keyword evidence="7" id="KW-1185">Reference proteome</keyword>
<accession>M2SEW8</accession>
<dbReference type="PATRIC" id="fig|1234595.3.peg.856"/>
<dbReference type="OrthoDB" id="65739at2"/>
<reference evidence="6 7" key="1">
    <citation type="journal article" date="2013" name="Genome Announc.">
        <title>Draft Genome Sequence of Strain JLT2015T, Belonging to the Family Sphingomonadaceae of the Alphaproteobacteria.</title>
        <authorList>
            <person name="Tang K."/>
            <person name="Liu K."/>
            <person name="Li S."/>
            <person name="Jiao N."/>
        </authorList>
    </citation>
    <scope>NUCLEOTIDE SEQUENCE [LARGE SCALE GENOMIC DNA]</scope>
    <source>
        <strain evidence="6 7">JLT2015</strain>
    </source>
</reference>
<dbReference type="EMBL" id="AMRV01000002">
    <property type="protein sequence ID" value="EMD83885.1"/>
    <property type="molecule type" value="Genomic_DNA"/>
</dbReference>
<sequence>MRRPVSSGGAFQRSDFRMLFLVLFITAAGNTALQSVLPAIGRELEIPDVAVAAIFSVSALLWTLSSPFWARQSDKRGRKKLVMLGLGGYAVSTLCCALVILAGIDQLIGPALVVILFATFRAIFGTFGSASNPAAQAYVAQRTTTAQRTGALSVLASAFGLGTIVGPALAPFFIFPIVTLSGPLFAFALFAVVIMLLVHRYLPRDDPAEIERTRAAGEGRKRLSWLDPRIRPFVIYGLVIGNMQAVMAQTLGFFVIDTSGLPPAQAQSYIGLAMMAGAGATLLAQWGLIGLFGMGPKELLRWGAGCALVGTIGMVFADSFYTITISFALAMLGYGFARPGFSAGASLAVPMEDQGASAGTVSAVNGASFILAPTIGVALYQLWPHLPYVLSAAGLVAILVFALKNPTLSARLEDG</sequence>
<protein>
    <submittedName>
        <fullName evidence="6">Multidrug resistance protein, putative</fullName>
    </submittedName>
</protein>
<comment type="caution">
    <text evidence="6">The sequence shown here is derived from an EMBL/GenBank/DDBJ whole genome shotgun (WGS) entry which is preliminary data.</text>
</comment>
<feature type="transmembrane region" description="Helical" evidence="4">
    <location>
        <begin position="233"/>
        <end position="256"/>
    </location>
</feature>
<dbReference type="Proteomes" id="UP000011717">
    <property type="component" value="Unassembled WGS sequence"/>
</dbReference>
<organism evidence="6 7">
    <name type="scientific">Pacificimonas flava</name>
    <dbReference type="NCBI Taxonomy" id="1234595"/>
    <lineage>
        <taxon>Bacteria</taxon>
        <taxon>Pseudomonadati</taxon>
        <taxon>Pseudomonadota</taxon>
        <taxon>Alphaproteobacteria</taxon>
        <taxon>Sphingomonadales</taxon>
        <taxon>Sphingosinicellaceae</taxon>
        <taxon>Pacificimonas</taxon>
    </lineage>
</organism>
<feature type="transmembrane region" description="Helical" evidence="4">
    <location>
        <begin position="151"/>
        <end position="178"/>
    </location>
</feature>
<dbReference type="SUPFAM" id="SSF103473">
    <property type="entry name" value="MFS general substrate transporter"/>
    <property type="match status" value="1"/>
</dbReference>
<evidence type="ECO:0000313" key="6">
    <source>
        <dbReference type="EMBL" id="EMD83885.1"/>
    </source>
</evidence>
<feature type="transmembrane region" description="Helical" evidence="4">
    <location>
        <begin position="361"/>
        <end position="380"/>
    </location>
</feature>
<dbReference type="PANTHER" id="PTHR23546">
    <property type="entry name" value="TRANSPORT PROTEIN"/>
    <property type="match status" value="1"/>
</dbReference>
<feature type="domain" description="Major facilitator superfamily (MFS) profile" evidence="5">
    <location>
        <begin position="15"/>
        <end position="409"/>
    </location>
</feature>
<evidence type="ECO:0000313" key="7">
    <source>
        <dbReference type="Proteomes" id="UP000011717"/>
    </source>
</evidence>
<dbReference type="CDD" id="cd17330">
    <property type="entry name" value="MFS_SLC46_TetA_like"/>
    <property type="match status" value="1"/>
</dbReference>
<feature type="transmembrane region" description="Helical" evidence="4">
    <location>
        <begin position="386"/>
        <end position="403"/>
    </location>
</feature>
<dbReference type="Pfam" id="PF07690">
    <property type="entry name" value="MFS_1"/>
    <property type="match status" value="1"/>
</dbReference>
<proteinExistence type="predicted"/>
<dbReference type="RefSeq" id="WP_008600375.1">
    <property type="nucleotide sequence ID" value="NZ_AMRV01000002.1"/>
</dbReference>
<name>M2SEW8_9SPHN</name>
<feature type="transmembrane region" description="Helical" evidence="4">
    <location>
        <begin position="81"/>
        <end position="101"/>
    </location>
</feature>
<dbReference type="PANTHER" id="PTHR23546:SF1">
    <property type="entry name" value="MEMBRANE PROTEIN"/>
    <property type="match status" value="1"/>
</dbReference>
<feature type="transmembrane region" description="Helical" evidence="4">
    <location>
        <begin position="299"/>
        <end position="317"/>
    </location>
</feature>
<dbReference type="AlphaFoldDB" id="M2SEW8"/>
<dbReference type="Gene3D" id="1.20.1250.20">
    <property type="entry name" value="MFS general substrate transporter like domains"/>
    <property type="match status" value="1"/>
</dbReference>
<feature type="transmembrane region" description="Helical" evidence="4">
    <location>
        <begin position="184"/>
        <end position="202"/>
    </location>
</feature>
<gene>
    <name evidence="6" type="ORF">C725_0857</name>
</gene>
<keyword evidence="2 4" id="KW-1133">Transmembrane helix</keyword>
<evidence type="ECO:0000256" key="2">
    <source>
        <dbReference type="ARBA" id="ARBA00022989"/>
    </source>
</evidence>
<dbReference type="PROSITE" id="PS50850">
    <property type="entry name" value="MFS"/>
    <property type="match status" value="1"/>
</dbReference>
<evidence type="ECO:0000259" key="5">
    <source>
        <dbReference type="PROSITE" id="PS50850"/>
    </source>
</evidence>
<evidence type="ECO:0000256" key="3">
    <source>
        <dbReference type="ARBA" id="ARBA00023136"/>
    </source>
</evidence>
<feature type="transmembrane region" description="Helical" evidence="4">
    <location>
        <begin position="323"/>
        <end position="349"/>
    </location>
</feature>
<evidence type="ECO:0000256" key="4">
    <source>
        <dbReference type="SAM" id="Phobius"/>
    </source>
</evidence>
<dbReference type="GO" id="GO:0022857">
    <property type="term" value="F:transmembrane transporter activity"/>
    <property type="evidence" value="ECO:0007669"/>
    <property type="project" value="InterPro"/>
</dbReference>
<evidence type="ECO:0000256" key="1">
    <source>
        <dbReference type="ARBA" id="ARBA00022692"/>
    </source>
</evidence>
<feature type="transmembrane region" description="Helical" evidence="4">
    <location>
        <begin position="107"/>
        <end position="130"/>
    </location>
</feature>